<dbReference type="Proteomes" id="UP000266042">
    <property type="component" value="Unassembled WGS sequence"/>
</dbReference>
<dbReference type="GO" id="GO:0005507">
    <property type="term" value="F:copper ion binding"/>
    <property type="evidence" value="ECO:0007669"/>
    <property type="project" value="InterPro"/>
</dbReference>
<evidence type="ECO:0000313" key="8">
    <source>
        <dbReference type="Proteomes" id="UP000266042"/>
    </source>
</evidence>
<feature type="domain" description="Blue (type 1) copper" evidence="4">
    <location>
        <begin position="223"/>
        <end position="316"/>
    </location>
</feature>
<evidence type="ECO:0000313" key="7">
    <source>
        <dbReference type="Proteomes" id="UP000265724"/>
    </source>
</evidence>
<comment type="caution">
    <text evidence="5">The sequence shown here is derived from an EMBL/GenBank/DDBJ whole genome shotgun (WGS) entry which is preliminary data.</text>
</comment>
<keyword evidence="2" id="KW-0186">Copper</keyword>
<keyword evidence="1" id="KW-0479">Metal-binding</keyword>
<dbReference type="EMBL" id="QXIX01000060">
    <property type="protein sequence ID" value="RIE11652.1"/>
    <property type="molecule type" value="Genomic_DNA"/>
</dbReference>
<evidence type="ECO:0000256" key="2">
    <source>
        <dbReference type="ARBA" id="ARBA00023008"/>
    </source>
</evidence>
<keyword evidence="3" id="KW-0812">Transmembrane</keyword>
<dbReference type="AlphaFoldDB" id="A0A398DHD3"/>
<evidence type="ECO:0000256" key="3">
    <source>
        <dbReference type="SAM" id="Phobius"/>
    </source>
</evidence>
<dbReference type="InterPro" id="IPR000923">
    <property type="entry name" value="BlueCu_1"/>
</dbReference>
<feature type="transmembrane region" description="Helical" evidence="3">
    <location>
        <begin position="31"/>
        <end position="55"/>
    </location>
</feature>
<gene>
    <name evidence="6" type="ORF">SMC2_08735</name>
    <name evidence="5" type="ORF">SMC3_08885</name>
</gene>
<keyword evidence="3" id="KW-1133">Transmembrane helix</keyword>
<evidence type="ECO:0000313" key="5">
    <source>
        <dbReference type="EMBL" id="RIE11598.1"/>
    </source>
</evidence>
<name>A0A398DHD3_9BACT</name>
<evidence type="ECO:0000259" key="4">
    <source>
        <dbReference type="Pfam" id="PF00127"/>
    </source>
</evidence>
<dbReference type="SUPFAM" id="SSF49503">
    <property type="entry name" value="Cupredoxins"/>
    <property type="match status" value="1"/>
</dbReference>
<proteinExistence type="predicted"/>
<dbReference type="Pfam" id="PF00127">
    <property type="entry name" value="Copper-bind"/>
    <property type="match status" value="1"/>
</dbReference>
<dbReference type="Proteomes" id="UP000265724">
    <property type="component" value="Unassembled WGS sequence"/>
</dbReference>
<sequence>MVASFSVCAALAVAALVRTPKSMRAMVGLTVILPVPVTLTVGTVVVVSAMTGCLAPRAGEKAMMAAMAMMAMDCSATNANLFFMAYLLCYAIRMCACSFGKSRFMFTARTVGMPGKFPGSVTLETQKFPVSHVEQAPSAKLFMPYVLGRSRCTEYTAYRFLEDTIDSCVARRFVVQRRYLMLHKRSMFALIPLVILVAFFAGCAAKTTPTPTPSPSTGGNAITITVTAAGMAFDTNSILVSAGAHVTITFQNNDNGIPHNMAFYTSAAATTIIYQGARTTGVSTVTYTFDAPTTPGTCFFRCDVHPTTMTGSFIVQ</sequence>
<evidence type="ECO:0000313" key="6">
    <source>
        <dbReference type="EMBL" id="RIE11652.1"/>
    </source>
</evidence>
<protein>
    <recommendedName>
        <fullName evidence="4">Blue (type 1) copper domain-containing protein</fullName>
    </recommendedName>
</protein>
<dbReference type="EMBL" id="QXIW01000036">
    <property type="protein sequence ID" value="RIE11598.1"/>
    <property type="molecule type" value="Genomic_DNA"/>
</dbReference>
<organism evidence="5 8">
    <name type="scientific">Candidatus Cryosericum hinesii</name>
    <dbReference type="NCBI Taxonomy" id="2290915"/>
    <lineage>
        <taxon>Bacteria</taxon>
        <taxon>Pseudomonadati</taxon>
        <taxon>Caldisericota/Cryosericota group</taxon>
        <taxon>Candidatus Cryosericota</taxon>
        <taxon>Candidatus Cryosericia</taxon>
        <taxon>Candidatus Cryosericales</taxon>
        <taxon>Candidatus Cryosericaceae</taxon>
        <taxon>Candidatus Cryosericum</taxon>
    </lineage>
</organism>
<dbReference type="InterPro" id="IPR008972">
    <property type="entry name" value="Cupredoxin"/>
</dbReference>
<keyword evidence="7" id="KW-1185">Reference proteome</keyword>
<feature type="transmembrane region" description="Helical" evidence="3">
    <location>
        <begin position="187"/>
        <end position="207"/>
    </location>
</feature>
<accession>A0A398DHD3</accession>
<evidence type="ECO:0000256" key="1">
    <source>
        <dbReference type="ARBA" id="ARBA00022723"/>
    </source>
</evidence>
<keyword evidence="3" id="KW-0472">Membrane</keyword>
<dbReference type="GO" id="GO:0009055">
    <property type="term" value="F:electron transfer activity"/>
    <property type="evidence" value="ECO:0007669"/>
    <property type="project" value="InterPro"/>
</dbReference>
<dbReference type="Gene3D" id="2.60.40.420">
    <property type="entry name" value="Cupredoxins - blue copper proteins"/>
    <property type="match status" value="1"/>
</dbReference>
<reference evidence="7 8" key="1">
    <citation type="submission" date="2018-09" db="EMBL/GenBank/DDBJ databases">
        <title>Discovery and Ecogenomic Context for Candidatus Cryosericales, a Global Caldiserica Order Active in Thawing Permafrost.</title>
        <authorList>
            <person name="Martinez M.A."/>
            <person name="Woodcroft B.J."/>
            <person name="Ignacio Espinoza J.C."/>
            <person name="Zayed A."/>
            <person name="Singleton C.M."/>
            <person name="Boyd J."/>
            <person name="Li Y.-F."/>
            <person name="Purvine S."/>
            <person name="Maughan H."/>
            <person name="Hodgkins S.B."/>
            <person name="Anderson D."/>
            <person name="Sederholm M."/>
            <person name="Temperton B."/>
            <person name="Saleska S.R."/>
            <person name="Tyson G.W."/>
            <person name="Rich V.I."/>
        </authorList>
    </citation>
    <scope>NUCLEOTIDE SEQUENCE [LARGE SCALE GENOMIC DNA]</scope>
    <source>
        <strain evidence="6 7">SMC2</strain>
        <strain evidence="5 8">SMC3</strain>
    </source>
</reference>